<organism evidence="5 6">
    <name type="scientific">Morus notabilis</name>
    <dbReference type="NCBI Taxonomy" id="981085"/>
    <lineage>
        <taxon>Eukaryota</taxon>
        <taxon>Viridiplantae</taxon>
        <taxon>Streptophyta</taxon>
        <taxon>Embryophyta</taxon>
        <taxon>Tracheophyta</taxon>
        <taxon>Spermatophyta</taxon>
        <taxon>Magnoliopsida</taxon>
        <taxon>eudicotyledons</taxon>
        <taxon>Gunneridae</taxon>
        <taxon>Pentapetalae</taxon>
        <taxon>rosids</taxon>
        <taxon>fabids</taxon>
        <taxon>Rosales</taxon>
        <taxon>Moraceae</taxon>
        <taxon>Moreae</taxon>
        <taxon>Morus</taxon>
    </lineage>
</organism>
<evidence type="ECO:0000256" key="2">
    <source>
        <dbReference type="PROSITE-ProRule" id="PRU00035"/>
    </source>
</evidence>
<dbReference type="Pfam" id="PF00439">
    <property type="entry name" value="Bromodomain"/>
    <property type="match status" value="1"/>
</dbReference>
<keyword evidence="6" id="KW-1185">Reference proteome</keyword>
<dbReference type="InterPro" id="IPR052442">
    <property type="entry name" value="Env_Response_Regulator"/>
</dbReference>
<feature type="domain" description="Bromo" evidence="4">
    <location>
        <begin position="43"/>
        <end position="87"/>
    </location>
</feature>
<name>W9S9F5_9ROSA</name>
<keyword evidence="1 2" id="KW-0103">Bromodomain</keyword>
<dbReference type="InterPro" id="IPR001487">
    <property type="entry name" value="Bromodomain"/>
</dbReference>
<dbReference type="eggNOG" id="KOG1474">
    <property type="taxonomic scope" value="Eukaryota"/>
</dbReference>
<dbReference type="PANTHER" id="PTHR46136:SF19">
    <property type="entry name" value="TRANSCRIPTION FACTOR GTE12"/>
    <property type="match status" value="1"/>
</dbReference>
<dbReference type="PANTHER" id="PTHR46136">
    <property type="entry name" value="TRANSCRIPTION FACTOR GTE8"/>
    <property type="match status" value="1"/>
</dbReference>
<gene>
    <name evidence="5" type="ORF">L484_004746</name>
</gene>
<protein>
    <submittedName>
        <fullName evidence="5">Transcription factor GTE12</fullName>
    </submittedName>
</protein>
<proteinExistence type="predicted"/>
<evidence type="ECO:0000313" key="6">
    <source>
        <dbReference type="Proteomes" id="UP000030645"/>
    </source>
</evidence>
<evidence type="ECO:0000313" key="5">
    <source>
        <dbReference type="EMBL" id="EXC32243.1"/>
    </source>
</evidence>
<reference evidence="6" key="1">
    <citation type="submission" date="2013-01" db="EMBL/GenBank/DDBJ databases">
        <title>Draft Genome Sequence of a Mulberry Tree, Morus notabilis C.K. Schneid.</title>
        <authorList>
            <person name="He N."/>
            <person name="Zhao S."/>
        </authorList>
    </citation>
    <scope>NUCLEOTIDE SEQUENCE</scope>
</reference>
<dbReference type="InterPro" id="IPR036427">
    <property type="entry name" value="Bromodomain-like_sf"/>
</dbReference>
<accession>W9S9F5</accession>
<sequence>METMNYEQCKSELGEKAMMMNEGVKSLCHGVLEDMINFRCGWHPMDFRTVKSKLDNDSYSTVDRFADDLRLTFSKAIRNNPPSHLNHRIAKEMKQVFDYEMKLLRRTYSVIDWSTKKRKREPDSGALMDDDKDQKEKDSCCAKKVMSSSGIVITGVDKKGLGRRASEAVGAESESPKRSVLRSTKKFEAGDDDDDKKVNNDVKADGDQVQPISAEKALRIEAQKRRFAETILRAEQKMVECKKDPDCCRRYDSSAETQKGCFAELILRAKQKMVECKKDRRPYEKERERARMALLQMEKSVEIDQNQETERELERLCGGPFDSFGSFLNPDSYVFEEDEDDLLWITEDLEEGEILQC</sequence>
<evidence type="ECO:0000256" key="3">
    <source>
        <dbReference type="SAM" id="MobiDB-lite"/>
    </source>
</evidence>
<feature type="region of interest" description="Disordered" evidence="3">
    <location>
        <begin position="163"/>
        <end position="203"/>
    </location>
</feature>
<evidence type="ECO:0000259" key="4">
    <source>
        <dbReference type="PROSITE" id="PS50014"/>
    </source>
</evidence>
<feature type="region of interest" description="Disordered" evidence="3">
    <location>
        <begin position="119"/>
        <end position="141"/>
    </location>
</feature>
<dbReference type="OrthoDB" id="1153939at2759"/>
<dbReference type="PROSITE" id="PS50014">
    <property type="entry name" value="BROMODOMAIN_2"/>
    <property type="match status" value="1"/>
</dbReference>
<dbReference type="STRING" id="981085.W9S9F5"/>
<dbReference type="AlphaFoldDB" id="W9S9F5"/>
<dbReference type="EMBL" id="KE346294">
    <property type="protein sequence ID" value="EXC32243.1"/>
    <property type="molecule type" value="Genomic_DNA"/>
</dbReference>
<dbReference type="SUPFAM" id="SSF47370">
    <property type="entry name" value="Bromodomain"/>
    <property type="match status" value="1"/>
</dbReference>
<dbReference type="SMART" id="SM00297">
    <property type="entry name" value="BROMO"/>
    <property type="match status" value="1"/>
</dbReference>
<dbReference type="KEGG" id="mnt:21388237"/>
<dbReference type="Gene3D" id="1.20.920.10">
    <property type="entry name" value="Bromodomain-like"/>
    <property type="match status" value="1"/>
</dbReference>
<feature type="compositionally biased region" description="Basic and acidic residues" evidence="3">
    <location>
        <begin position="185"/>
        <end position="203"/>
    </location>
</feature>
<feature type="compositionally biased region" description="Basic and acidic residues" evidence="3">
    <location>
        <begin position="132"/>
        <end position="141"/>
    </location>
</feature>
<dbReference type="Proteomes" id="UP000030645">
    <property type="component" value="Unassembled WGS sequence"/>
</dbReference>
<evidence type="ECO:0000256" key="1">
    <source>
        <dbReference type="ARBA" id="ARBA00023117"/>
    </source>
</evidence>